<dbReference type="AlphaFoldDB" id="A0A0C5BCD7"/>
<organism evidence="2 4">
    <name type="scientific">Rathayibacter toxicus</name>
    <dbReference type="NCBI Taxonomy" id="145458"/>
    <lineage>
        <taxon>Bacteria</taxon>
        <taxon>Bacillati</taxon>
        <taxon>Actinomycetota</taxon>
        <taxon>Actinomycetes</taxon>
        <taxon>Micrococcales</taxon>
        <taxon>Microbacteriaceae</taxon>
        <taxon>Rathayibacter</taxon>
    </lineage>
</organism>
<dbReference type="Proteomes" id="UP000052979">
    <property type="component" value="Unassembled WGS sequence"/>
</dbReference>
<protein>
    <submittedName>
        <fullName evidence="2">Uncharacterized protein</fullName>
    </submittedName>
</protein>
<proteinExistence type="predicted"/>
<accession>A0A0C5BCD7</accession>
<feature type="transmembrane region" description="Helical" evidence="1">
    <location>
        <begin position="43"/>
        <end position="63"/>
    </location>
</feature>
<reference evidence="3 5" key="2">
    <citation type="submission" date="2018-02" db="EMBL/GenBank/DDBJ databases">
        <title>Bacteriophage NCPPB3778 and a type I-E CRISPR drive the evolution of the US Biological Select Agent, Rathayibacter toxicus.</title>
        <authorList>
            <person name="Davis E.W.II."/>
            <person name="Tabima J.F."/>
            <person name="Weisberg A.J."/>
            <person name="Lopes L.D."/>
            <person name="Wiseman M.S."/>
            <person name="Wiseman M.S."/>
            <person name="Pupko T."/>
            <person name="Belcher M.S."/>
            <person name="Sechler A.J."/>
            <person name="Tancos M.A."/>
            <person name="Schroeder B.K."/>
            <person name="Murray T.D."/>
            <person name="Luster D.G."/>
            <person name="Schneider W.L."/>
            <person name="Rogers E."/>
            <person name="Andreote F.D."/>
            <person name="Grunwald N.J."/>
            <person name="Putnam M.L."/>
            <person name="Chang J.H."/>
        </authorList>
    </citation>
    <scope>NUCLEOTIDE SEQUENCE [LARGE SCALE GENOMIC DNA]</scope>
    <source>
        <strain evidence="3 5">FH99</strain>
    </source>
</reference>
<keyword evidence="1" id="KW-0812">Transmembrane</keyword>
<evidence type="ECO:0000256" key="1">
    <source>
        <dbReference type="SAM" id="Phobius"/>
    </source>
</evidence>
<dbReference type="EMBL" id="PSWU01000001">
    <property type="protein sequence ID" value="PPI17089.1"/>
    <property type="molecule type" value="Genomic_DNA"/>
</dbReference>
<dbReference type="Proteomes" id="UP000237966">
    <property type="component" value="Unassembled WGS sequence"/>
</dbReference>
<reference evidence="2 4" key="1">
    <citation type="submission" date="2015-04" db="EMBL/GenBank/DDBJ databases">
        <title>Draft genome sequence of Rathayibacter toxicus strain FH-142 (AKA 70134 or CS 32), a Western Australian isolate.</title>
        <authorList>
            <consortium name="Consortium for Microbial Forensics and Genomics (microFORGE)"/>
            <person name="Knight B.M."/>
            <person name="Roberts D.P."/>
            <person name="Lin D."/>
            <person name="Hari K."/>
            <person name="Fletcher J."/>
            <person name="Melcher U."/>
            <person name="Blagden T."/>
            <person name="Luster D.G."/>
            <person name="Sechler A.J."/>
            <person name="Schneider W.L."/>
            <person name="Winegar R.A."/>
        </authorList>
    </citation>
    <scope>NUCLEOTIDE SEQUENCE [LARGE SCALE GENOMIC DNA]</scope>
    <source>
        <strain evidence="2 4">FH142</strain>
    </source>
</reference>
<dbReference type="EMBL" id="LBFI01000032">
    <property type="protein sequence ID" value="KKM45645.1"/>
    <property type="molecule type" value="Genomic_DNA"/>
</dbReference>
<keyword evidence="4" id="KW-1185">Reference proteome</keyword>
<evidence type="ECO:0000313" key="4">
    <source>
        <dbReference type="Proteomes" id="UP000052979"/>
    </source>
</evidence>
<evidence type="ECO:0000313" key="5">
    <source>
        <dbReference type="Proteomes" id="UP000237966"/>
    </source>
</evidence>
<dbReference type="PATRIC" id="fig|145458.7.peg.96"/>
<keyword evidence="1" id="KW-0472">Membrane</keyword>
<evidence type="ECO:0000313" key="3">
    <source>
        <dbReference type="EMBL" id="PPI17089.1"/>
    </source>
</evidence>
<dbReference type="GeneID" id="93666153"/>
<gene>
    <name evidence="3" type="ORF">C5C51_00195</name>
    <name evidence="2" type="ORF">VT73_05615</name>
</gene>
<feature type="transmembrane region" description="Helical" evidence="1">
    <location>
        <begin position="12"/>
        <end position="37"/>
    </location>
</feature>
<keyword evidence="1" id="KW-1133">Transmembrane helix</keyword>
<comment type="caution">
    <text evidence="2">The sequence shown here is derived from an EMBL/GenBank/DDBJ whole genome shotgun (WGS) entry which is preliminary data.</text>
</comment>
<dbReference type="KEGG" id="rtc:APU90_06090"/>
<sequence>MTYSTQTKLGYIAASIVLGIPIAFLAVLVTSNIALVYHWPSPLWIGAHAAACTAVAGGVYCLHKAATSVAARRQSEKLPWATYTAAATAA</sequence>
<dbReference type="KEGG" id="rtx:TI83_00390"/>
<dbReference type="RefSeq" id="WP_027692851.1">
    <property type="nucleotide sequence ID" value="NZ_CP010848.1"/>
</dbReference>
<evidence type="ECO:0000313" key="2">
    <source>
        <dbReference type="EMBL" id="KKM45645.1"/>
    </source>
</evidence>
<name>A0A0C5BCD7_9MICO</name>